<sequence length="312" mass="35052">MTNTMSNTITKTQSPEAIVMVRPHRFVSNPETMGDNAFQYACKSKNAALSAYHEVTEAVASLQEKGVTVHVFEDESNATPDSVFPNNWFSTHHNGTLVQYPMYAPNRRNEYRQDIMDFLIAHYGYQNTINLRHHADEQAFLEGTGSIVFDHQNNIAYAARSKRTNESLFRRICRDMDYQAVLFDAMDENGVPIYHTNVMMCVSTRFVMIGMDMVAEKDRPALFSLFQQSGLIVIHLSNQQIRHFCGNAIELRGTDDKILALSHTAFSALTTPQKLLIEESVTLLPLAIPTIESAGGSVRCMIAGVHRSNLAQ</sequence>
<dbReference type="RefSeq" id="WP_341568095.1">
    <property type="nucleotide sequence ID" value="NZ_JBAKAR010000021.1"/>
</dbReference>
<dbReference type="EMBL" id="JBAKAR010000021">
    <property type="protein sequence ID" value="MEL0614829.1"/>
    <property type="molecule type" value="Genomic_DNA"/>
</dbReference>
<proteinExistence type="predicted"/>
<name>A0ABU9G8L6_9GAMM</name>
<evidence type="ECO:0000313" key="1">
    <source>
        <dbReference type="EMBL" id="MEL0614829.1"/>
    </source>
</evidence>
<dbReference type="SUPFAM" id="SSF55909">
    <property type="entry name" value="Pentein"/>
    <property type="match status" value="1"/>
</dbReference>
<dbReference type="Proteomes" id="UP001379949">
    <property type="component" value="Unassembled WGS sequence"/>
</dbReference>
<accession>A0ABU9G8L6</accession>
<dbReference type="InterPro" id="IPR014541">
    <property type="entry name" value="Amdntrnsf_FN0238"/>
</dbReference>
<keyword evidence="2" id="KW-1185">Reference proteome</keyword>
<reference evidence="1 2" key="1">
    <citation type="submission" date="2024-02" db="EMBL/GenBank/DDBJ databases">
        <title>Bacteria isolated from the canopy kelp, Nereocystis luetkeana.</title>
        <authorList>
            <person name="Pfister C.A."/>
            <person name="Younker I.T."/>
            <person name="Light S.H."/>
        </authorList>
    </citation>
    <scope>NUCLEOTIDE SEQUENCE [LARGE SCALE GENOMIC DNA]</scope>
    <source>
        <strain evidence="1 2">TI.4.07</strain>
    </source>
</reference>
<dbReference type="Gene3D" id="3.75.10.10">
    <property type="entry name" value="L-arginine/glycine Amidinotransferase, Chain A"/>
    <property type="match status" value="1"/>
</dbReference>
<dbReference type="Pfam" id="PF19420">
    <property type="entry name" value="DDAH_eukar"/>
    <property type="match status" value="1"/>
</dbReference>
<dbReference type="PANTHER" id="PTHR43224">
    <property type="entry name" value="AMIDINOTRANSFERASE"/>
    <property type="match status" value="1"/>
</dbReference>
<comment type="caution">
    <text evidence="1">The sequence shown here is derived from an EMBL/GenBank/DDBJ whole genome shotgun (WGS) entry which is preliminary data.</text>
</comment>
<protein>
    <submittedName>
        <fullName evidence="1">Arginine deiminase-related protein</fullName>
    </submittedName>
</protein>
<evidence type="ECO:0000313" key="2">
    <source>
        <dbReference type="Proteomes" id="UP001379949"/>
    </source>
</evidence>
<gene>
    <name evidence="1" type="ORF">V6242_16875</name>
</gene>
<dbReference type="PANTHER" id="PTHR43224:SF1">
    <property type="entry name" value="AMIDINOTRANSFERASE"/>
    <property type="match status" value="1"/>
</dbReference>
<dbReference type="NCBIfam" id="NF046062">
    <property type="entry name" value="citrull_CtlX"/>
    <property type="match status" value="1"/>
</dbReference>
<dbReference type="PIRSF" id="PIRSF028188">
    <property type="entry name" value="Amdntrnsf_FN0238"/>
    <property type="match status" value="1"/>
</dbReference>
<organism evidence="1 2">
    <name type="scientific">Marinomonas arenicola</name>
    <dbReference type="NCBI Taxonomy" id="569601"/>
    <lineage>
        <taxon>Bacteria</taxon>
        <taxon>Pseudomonadati</taxon>
        <taxon>Pseudomonadota</taxon>
        <taxon>Gammaproteobacteria</taxon>
        <taxon>Oceanospirillales</taxon>
        <taxon>Oceanospirillaceae</taxon>
        <taxon>Marinomonas</taxon>
    </lineage>
</organism>